<dbReference type="InterPro" id="IPR000914">
    <property type="entry name" value="SBP_5_dom"/>
</dbReference>
<dbReference type="Proteomes" id="UP001491552">
    <property type="component" value="Unassembled WGS sequence"/>
</dbReference>
<feature type="signal peptide" evidence="2">
    <location>
        <begin position="1"/>
        <end position="22"/>
    </location>
</feature>
<dbReference type="SUPFAM" id="SSF53850">
    <property type="entry name" value="Periplasmic binding protein-like II"/>
    <property type="match status" value="1"/>
</dbReference>
<organism evidence="4 5">
    <name type="scientific">Faecousia intestinalis</name>
    <dbReference type="NCBI Taxonomy" id="3133167"/>
    <lineage>
        <taxon>Bacteria</taxon>
        <taxon>Bacillati</taxon>
        <taxon>Bacillota</taxon>
        <taxon>Clostridia</taxon>
        <taxon>Eubacteriales</taxon>
        <taxon>Oscillospiraceae</taxon>
        <taxon>Faecousia</taxon>
    </lineage>
</organism>
<keyword evidence="5" id="KW-1185">Reference proteome</keyword>
<feature type="region of interest" description="Disordered" evidence="1">
    <location>
        <begin position="506"/>
        <end position="540"/>
    </location>
</feature>
<feature type="domain" description="Solute-binding protein family 5" evidence="3">
    <location>
        <begin position="90"/>
        <end position="408"/>
    </location>
</feature>
<evidence type="ECO:0000256" key="2">
    <source>
        <dbReference type="SAM" id="SignalP"/>
    </source>
</evidence>
<dbReference type="PROSITE" id="PS51257">
    <property type="entry name" value="PROKAR_LIPOPROTEIN"/>
    <property type="match status" value="1"/>
</dbReference>
<evidence type="ECO:0000259" key="3">
    <source>
        <dbReference type="Pfam" id="PF00496"/>
    </source>
</evidence>
<dbReference type="CDD" id="cd00995">
    <property type="entry name" value="PBP2_NikA_DppA_OppA_like"/>
    <property type="match status" value="1"/>
</dbReference>
<protein>
    <submittedName>
        <fullName evidence="4">ABC transporter substrate-binding protein</fullName>
    </submittedName>
</protein>
<dbReference type="Gene3D" id="3.10.105.10">
    <property type="entry name" value="Dipeptide-binding Protein, Domain 3"/>
    <property type="match status" value="1"/>
</dbReference>
<proteinExistence type="predicted"/>
<evidence type="ECO:0000313" key="5">
    <source>
        <dbReference type="Proteomes" id="UP001491552"/>
    </source>
</evidence>
<gene>
    <name evidence="4" type="ORF">WMO66_09305</name>
</gene>
<dbReference type="Pfam" id="PF00496">
    <property type="entry name" value="SBP_bac_5"/>
    <property type="match status" value="1"/>
</dbReference>
<reference evidence="4 5" key="1">
    <citation type="submission" date="2024-03" db="EMBL/GenBank/DDBJ databases">
        <title>Human intestinal bacterial collection.</title>
        <authorList>
            <person name="Pauvert C."/>
            <person name="Hitch T.C.A."/>
            <person name="Clavel T."/>
        </authorList>
    </citation>
    <scope>NUCLEOTIDE SEQUENCE [LARGE SCALE GENOMIC DNA]</scope>
    <source>
        <strain evidence="4 5">CLA-AA-H192</strain>
    </source>
</reference>
<comment type="caution">
    <text evidence="4">The sequence shown here is derived from an EMBL/GenBank/DDBJ whole genome shotgun (WGS) entry which is preliminary data.</text>
</comment>
<sequence>MKRLLALCLLLALLLCACSAAGQPTQPMEQPTEETAAAPTETAAAPKTFGLSYLPEHGFNPYTCTATVNRAAFSLLYESLFVVSSHFRAEPLLCESFTASEDGKTYRYTLVSGVSFSDGTPLTAQDAAASLRAAQQSALYSGRLAHMLSVTADDDRTLTVTLDTAYENFSLMLDVPIVSAATVQSSTPLGTGPYYLDGEVLRRSSRWWQTQAPAVTAETIELQAAKTPNDIRDNFEFGSTDLVYCDPNSPAAVGYRCDYEAWEAPAPILHYVGFNLYSGWFTNVALRRAFTYGVDREAMTSAVYNGFAQAATLPCSPASDLYDAQLAAQYAYSATAFQAAIHNAGVPTSETDCPVLLVCSDDPARVRAAEYLSSSMQENGFFLKVRSLGREAYVAALQAGNYDAYLGEVRLTANFDLSEFFRTGGALSYGAVADASLAGLCTQALGNSGSYADLCARLLDTVPFCPIVFKSYEVCVSRGAIASISPGVDCVFHNAATARTLADADHSYDGAAEPSAPTDVSADPAEPTEPTDAADPTQEP</sequence>
<dbReference type="PANTHER" id="PTHR30290">
    <property type="entry name" value="PERIPLASMIC BINDING COMPONENT OF ABC TRANSPORTER"/>
    <property type="match status" value="1"/>
</dbReference>
<accession>A0ABV1G7U8</accession>
<feature type="chain" id="PRO_5047536526" evidence="2">
    <location>
        <begin position="23"/>
        <end position="540"/>
    </location>
</feature>
<keyword evidence="2" id="KW-0732">Signal</keyword>
<name>A0ABV1G7U8_9FIRM</name>
<dbReference type="RefSeq" id="WP_349136145.1">
    <property type="nucleotide sequence ID" value="NZ_JBBMFF010000231.1"/>
</dbReference>
<dbReference type="InterPro" id="IPR039424">
    <property type="entry name" value="SBP_5"/>
</dbReference>
<evidence type="ECO:0000256" key="1">
    <source>
        <dbReference type="SAM" id="MobiDB-lite"/>
    </source>
</evidence>
<dbReference type="Gene3D" id="3.40.190.10">
    <property type="entry name" value="Periplasmic binding protein-like II"/>
    <property type="match status" value="1"/>
</dbReference>
<dbReference type="EMBL" id="JBBMFF010000231">
    <property type="protein sequence ID" value="MEQ2511441.1"/>
    <property type="molecule type" value="Genomic_DNA"/>
</dbReference>
<evidence type="ECO:0000313" key="4">
    <source>
        <dbReference type="EMBL" id="MEQ2511441.1"/>
    </source>
</evidence>